<proteinExistence type="predicted"/>
<feature type="transmembrane region" description="Helical" evidence="6">
    <location>
        <begin position="364"/>
        <end position="386"/>
    </location>
</feature>
<feature type="transmembrane region" description="Helical" evidence="6">
    <location>
        <begin position="332"/>
        <end position="352"/>
    </location>
</feature>
<evidence type="ECO:0000256" key="6">
    <source>
        <dbReference type="SAM" id="Phobius"/>
    </source>
</evidence>
<evidence type="ECO:0000256" key="3">
    <source>
        <dbReference type="ARBA" id="ARBA00022692"/>
    </source>
</evidence>
<dbReference type="Proteomes" id="UP000470082">
    <property type="component" value="Unassembled WGS sequence"/>
</dbReference>
<feature type="transmembrane region" description="Helical" evidence="6">
    <location>
        <begin position="218"/>
        <end position="237"/>
    </location>
</feature>
<sequence>MKLNLKLTKAYSKMSSAVRTSVWFTICNFLQRGTALITVPIFTRLLTTKEYGICNVYFAWIDIFLLVTSLKIPYEGLNNGLIRYEKDKDGYTSSMLGLIMVMTLIMAAVYVLFHNWIDQITGLSSFIMMLMFIQLFFNPPLMLWTNRERFDFKYQLPVIVTLVSTILNPVIAVLAVLNTNYKAEARIIAPVVVQTFFGVILVGVLFHKGKTFFKKEYWSFALRFNLPLFFFYVSQMILNQSDRIMINYFTGSEKAAIYSVAYSAATIMLLLVSAINGSFNPWMYRKLKAKKYQDLKYTVTVLCILVAGATLALSAFAPDLIHILATKEYNQALWIIPPVSTSVFFIFIYMLFANVEMYYGENKGISVISIICSAANLILNAIFIPIYGYMAAGWTTLVCYMLLTFLHYVLMKRACRLQNLQGNIFPEKMLLLMVVCVLLATFMVLGMYKLSYFRYVLLVLEILVLLGLRKKLFGVLKQMRKGAKENGE</sequence>
<comment type="subcellular location">
    <subcellularLocation>
        <location evidence="1">Cell membrane</location>
        <topology evidence="1">Multi-pass membrane protein</topology>
    </subcellularLocation>
</comment>
<dbReference type="Pfam" id="PF01943">
    <property type="entry name" value="Polysacc_synt"/>
    <property type="match status" value="1"/>
</dbReference>
<feature type="transmembrane region" description="Helical" evidence="6">
    <location>
        <begin position="392"/>
        <end position="410"/>
    </location>
</feature>
<keyword evidence="4 6" id="KW-1133">Transmembrane helix</keyword>
<feature type="transmembrane region" description="Helical" evidence="6">
    <location>
        <begin position="21"/>
        <end position="43"/>
    </location>
</feature>
<feature type="transmembrane region" description="Helical" evidence="6">
    <location>
        <begin position="452"/>
        <end position="468"/>
    </location>
</feature>
<protein>
    <submittedName>
        <fullName evidence="7">Oligosaccharide flippase family protein</fullName>
    </submittedName>
</protein>
<evidence type="ECO:0000256" key="5">
    <source>
        <dbReference type="ARBA" id="ARBA00023136"/>
    </source>
</evidence>
<evidence type="ECO:0000313" key="8">
    <source>
        <dbReference type="Proteomes" id="UP000470082"/>
    </source>
</evidence>
<feature type="transmembrane region" description="Helical" evidence="6">
    <location>
        <begin position="257"/>
        <end position="276"/>
    </location>
</feature>
<evidence type="ECO:0000256" key="2">
    <source>
        <dbReference type="ARBA" id="ARBA00022475"/>
    </source>
</evidence>
<feature type="transmembrane region" description="Helical" evidence="6">
    <location>
        <begin position="55"/>
        <end position="74"/>
    </location>
</feature>
<feature type="transmembrane region" description="Helical" evidence="6">
    <location>
        <begin position="95"/>
        <end position="117"/>
    </location>
</feature>
<dbReference type="InterPro" id="IPR002797">
    <property type="entry name" value="Polysacc_synth"/>
</dbReference>
<comment type="caution">
    <text evidence="7">The sequence shown here is derived from an EMBL/GenBank/DDBJ whole genome shotgun (WGS) entry which is preliminary data.</text>
</comment>
<evidence type="ECO:0000256" key="4">
    <source>
        <dbReference type="ARBA" id="ARBA00022989"/>
    </source>
</evidence>
<feature type="transmembrane region" description="Helical" evidence="6">
    <location>
        <begin position="187"/>
        <end position="206"/>
    </location>
</feature>
<accession>A0A7X2N275</accession>
<evidence type="ECO:0000256" key="1">
    <source>
        <dbReference type="ARBA" id="ARBA00004651"/>
    </source>
</evidence>
<dbReference type="PANTHER" id="PTHR30250">
    <property type="entry name" value="PST FAMILY PREDICTED COLANIC ACID TRANSPORTER"/>
    <property type="match status" value="1"/>
</dbReference>
<feature type="transmembrane region" description="Helical" evidence="6">
    <location>
        <begin position="297"/>
        <end position="317"/>
    </location>
</feature>
<feature type="transmembrane region" description="Helical" evidence="6">
    <location>
        <begin position="156"/>
        <end position="175"/>
    </location>
</feature>
<name>A0A7X2N275_9FIRM</name>
<keyword evidence="3 6" id="KW-0812">Transmembrane</keyword>
<dbReference type="RefSeq" id="WP_154459548.1">
    <property type="nucleotide sequence ID" value="NZ_VUMM01000003.1"/>
</dbReference>
<dbReference type="EMBL" id="VUMM01000003">
    <property type="protein sequence ID" value="MSS01081.1"/>
    <property type="molecule type" value="Genomic_DNA"/>
</dbReference>
<dbReference type="GO" id="GO:0005886">
    <property type="term" value="C:plasma membrane"/>
    <property type="evidence" value="ECO:0007669"/>
    <property type="project" value="UniProtKB-SubCell"/>
</dbReference>
<keyword evidence="2" id="KW-1003">Cell membrane</keyword>
<dbReference type="InterPro" id="IPR050833">
    <property type="entry name" value="Poly_Biosynth_Transport"/>
</dbReference>
<evidence type="ECO:0000313" key="7">
    <source>
        <dbReference type="EMBL" id="MSS01081.1"/>
    </source>
</evidence>
<keyword evidence="8" id="KW-1185">Reference proteome</keyword>
<feature type="transmembrane region" description="Helical" evidence="6">
    <location>
        <begin position="123"/>
        <end position="144"/>
    </location>
</feature>
<dbReference type="PANTHER" id="PTHR30250:SF11">
    <property type="entry name" value="O-ANTIGEN TRANSPORTER-RELATED"/>
    <property type="match status" value="1"/>
</dbReference>
<gene>
    <name evidence="7" type="ORF">FYJ50_02945</name>
</gene>
<reference evidence="7 8" key="1">
    <citation type="submission" date="2019-08" db="EMBL/GenBank/DDBJ databases">
        <title>In-depth cultivation of the pig gut microbiome towards novel bacterial diversity and tailored functional studies.</title>
        <authorList>
            <person name="Wylensek D."/>
            <person name="Hitch T.C.A."/>
            <person name="Clavel T."/>
        </authorList>
    </citation>
    <scope>NUCLEOTIDE SEQUENCE [LARGE SCALE GENOMIC DNA]</scope>
    <source>
        <strain evidence="7 8">LKV-178-WT-2G</strain>
    </source>
</reference>
<organism evidence="7 8">
    <name type="scientific">Floccifex porci</name>
    <dbReference type="NCBI Taxonomy" id="2606629"/>
    <lineage>
        <taxon>Bacteria</taxon>
        <taxon>Bacillati</taxon>
        <taxon>Bacillota</taxon>
        <taxon>Erysipelotrichia</taxon>
        <taxon>Erysipelotrichales</taxon>
        <taxon>Erysipelotrichaceae</taxon>
        <taxon>Floccifex</taxon>
    </lineage>
</organism>
<dbReference type="AlphaFoldDB" id="A0A7X2N275"/>
<feature type="transmembrane region" description="Helical" evidence="6">
    <location>
        <begin position="430"/>
        <end position="446"/>
    </location>
</feature>
<keyword evidence="5 6" id="KW-0472">Membrane</keyword>